<evidence type="ECO:0000256" key="4">
    <source>
        <dbReference type="ARBA" id="ARBA00023212"/>
    </source>
</evidence>
<feature type="domain" description="Gamma-Tubulin ring complex non-core subunit mod21 N-terminal" evidence="8">
    <location>
        <begin position="65"/>
        <end position="151"/>
    </location>
</feature>
<dbReference type="GO" id="GO:0005816">
    <property type="term" value="C:spindle pole body"/>
    <property type="evidence" value="ECO:0007669"/>
    <property type="project" value="UniProtKB-ARBA"/>
</dbReference>
<name>A0A6A6PU85_9PEZI</name>
<dbReference type="GeneID" id="54470568"/>
<evidence type="ECO:0000256" key="1">
    <source>
        <dbReference type="ARBA" id="ARBA00010337"/>
    </source>
</evidence>
<evidence type="ECO:0000313" key="10">
    <source>
        <dbReference type="EMBL" id="KAF2483326.1"/>
    </source>
</evidence>
<organism evidence="10 11">
    <name type="scientific">Neohortaea acidophila</name>
    <dbReference type="NCBI Taxonomy" id="245834"/>
    <lineage>
        <taxon>Eukaryota</taxon>
        <taxon>Fungi</taxon>
        <taxon>Dikarya</taxon>
        <taxon>Ascomycota</taxon>
        <taxon>Pezizomycotina</taxon>
        <taxon>Dothideomycetes</taxon>
        <taxon>Dothideomycetidae</taxon>
        <taxon>Mycosphaerellales</taxon>
        <taxon>Teratosphaeriaceae</taxon>
        <taxon>Neohortaea</taxon>
    </lineage>
</organism>
<evidence type="ECO:0000313" key="11">
    <source>
        <dbReference type="Proteomes" id="UP000799767"/>
    </source>
</evidence>
<dbReference type="InterPro" id="IPR041470">
    <property type="entry name" value="GCP_N"/>
</dbReference>
<dbReference type="InterPro" id="IPR007259">
    <property type="entry name" value="GCP"/>
</dbReference>
<comment type="similarity">
    <text evidence="1 5">Belongs to the TUBGCP family.</text>
</comment>
<keyword evidence="2 5" id="KW-0963">Cytoplasm</keyword>
<dbReference type="Pfam" id="PF17681">
    <property type="entry name" value="GCP_N_terminal"/>
    <property type="match status" value="1"/>
</dbReference>
<evidence type="ECO:0000256" key="6">
    <source>
        <dbReference type="SAM" id="MobiDB-lite"/>
    </source>
</evidence>
<feature type="region of interest" description="Disordered" evidence="6">
    <location>
        <begin position="147"/>
        <end position="173"/>
    </location>
</feature>
<dbReference type="OrthoDB" id="66546at2759"/>
<dbReference type="GO" id="GO:0000922">
    <property type="term" value="C:spindle pole"/>
    <property type="evidence" value="ECO:0007669"/>
    <property type="project" value="InterPro"/>
</dbReference>
<evidence type="ECO:0000259" key="9">
    <source>
        <dbReference type="Pfam" id="PF17681"/>
    </source>
</evidence>
<dbReference type="Proteomes" id="UP000799767">
    <property type="component" value="Unassembled WGS sequence"/>
</dbReference>
<keyword evidence="3 5" id="KW-0493">Microtubule</keyword>
<feature type="domain" description="Gamma tubulin complex component C-terminal" evidence="7">
    <location>
        <begin position="595"/>
        <end position="821"/>
    </location>
</feature>
<reference evidence="10" key="1">
    <citation type="journal article" date="2020" name="Stud. Mycol.">
        <title>101 Dothideomycetes genomes: a test case for predicting lifestyles and emergence of pathogens.</title>
        <authorList>
            <person name="Haridas S."/>
            <person name="Albert R."/>
            <person name="Binder M."/>
            <person name="Bloem J."/>
            <person name="Labutti K."/>
            <person name="Salamov A."/>
            <person name="Andreopoulos B."/>
            <person name="Baker S."/>
            <person name="Barry K."/>
            <person name="Bills G."/>
            <person name="Bluhm B."/>
            <person name="Cannon C."/>
            <person name="Castanera R."/>
            <person name="Culley D."/>
            <person name="Daum C."/>
            <person name="Ezra D."/>
            <person name="Gonzalez J."/>
            <person name="Henrissat B."/>
            <person name="Kuo A."/>
            <person name="Liang C."/>
            <person name="Lipzen A."/>
            <person name="Lutzoni F."/>
            <person name="Magnuson J."/>
            <person name="Mondo S."/>
            <person name="Nolan M."/>
            <person name="Ohm R."/>
            <person name="Pangilinan J."/>
            <person name="Park H.-J."/>
            <person name="Ramirez L."/>
            <person name="Alfaro M."/>
            <person name="Sun H."/>
            <person name="Tritt A."/>
            <person name="Yoshinaga Y."/>
            <person name="Zwiers L.-H."/>
            <person name="Turgeon B."/>
            <person name="Goodwin S."/>
            <person name="Spatafora J."/>
            <person name="Crous P."/>
            <person name="Grigoriev I."/>
        </authorList>
    </citation>
    <scope>NUCLEOTIDE SEQUENCE</scope>
    <source>
        <strain evidence="10">CBS 113389</strain>
    </source>
</reference>
<dbReference type="InterPro" id="IPR032797">
    <property type="entry name" value="Mod21_N"/>
</dbReference>
<dbReference type="RefSeq" id="XP_033589896.1">
    <property type="nucleotide sequence ID" value="XM_033729566.1"/>
</dbReference>
<dbReference type="Gene3D" id="1.20.120.1900">
    <property type="entry name" value="Gamma-tubulin complex, C-terminal domain"/>
    <property type="match status" value="1"/>
</dbReference>
<evidence type="ECO:0000259" key="7">
    <source>
        <dbReference type="Pfam" id="PF04130"/>
    </source>
</evidence>
<dbReference type="InterPro" id="IPR040457">
    <property type="entry name" value="GCP_C"/>
</dbReference>
<protein>
    <recommendedName>
        <fullName evidence="5">Spindle pole body component</fullName>
    </recommendedName>
</protein>
<gene>
    <name evidence="10" type="ORF">BDY17DRAFT_145752</name>
</gene>
<dbReference type="InterPro" id="IPR059169">
    <property type="entry name" value="GCP5_N_ext"/>
</dbReference>
<comment type="subcellular location">
    <subcellularLocation>
        <location evidence="5">Cytoplasm</location>
        <location evidence="5">Cytoskeleton</location>
        <location evidence="5">Microtubule organizing center</location>
    </subcellularLocation>
</comment>
<dbReference type="PANTHER" id="PTHR19302:SF33">
    <property type="entry name" value="GAMMA-TUBULIN COMPLEX COMPONENT 5"/>
    <property type="match status" value="1"/>
</dbReference>
<dbReference type="GO" id="GO:0051011">
    <property type="term" value="F:microtubule minus-end binding"/>
    <property type="evidence" value="ECO:0007669"/>
    <property type="project" value="TreeGrafter"/>
</dbReference>
<dbReference type="EMBL" id="MU001635">
    <property type="protein sequence ID" value="KAF2483326.1"/>
    <property type="molecule type" value="Genomic_DNA"/>
</dbReference>
<dbReference type="Pfam" id="PF04130">
    <property type="entry name" value="GCP_C_terminal"/>
    <property type="match status" value="1"/>
</dbReference>
<dbReference type="GO" id="GO:0051225">
    <property type="term" value="P:spindle assembly"/>
    <property type="evidence" value="ECO:0007669"/>
    <property type="project" value="TreeGrafter"/>
</dbReference>
<proteinExistence type="inferred from homology"/>
<dbReference type="GO" id="GO:0007020">
    <property type="term" value="P:microtubule nucleation"/>
    <property type="evidence" value="ECO:0007669"/>
    <property type="project" value="InterPro"/>
</dbReference>
<dbReference type="GO" id="GO:0000930">
    <property type="term" value="C:gamma-tubulin complex"/>
    <property type="evidence" value="ECO:0007669"/>
    <property type="project" value="TreeGrafter"/>
</dbReference>
<evidence type="ECO:0000259" key="8">
    <source>
        <dbReference type="Pfam" id="PF14609"/>
    </source>
</evidence>
<dbReference type="GO" id="GO:0000278">
    <property type="term" value="P:mitotic cell cycle"/>
    <property type="evidence" value="ECO:0007669"/>
    <property type="project" value="TreeGrafter"/>
</dbReference>
<dbReference type="InterPro" id="IPR042241">
    <property type="entry name" value="GCP_C_sf"/>
</dbReference>
<dbReference type="GO" id="GO:0043015">
    <property type="term" value="F:gamma-tubulin binding"/>
    <property type="evidence" value="ECO:0007669"/>
    <property type="project" value="InterPro"/>
</dbReference>
<evidence type="ECO:0000256" key="3">
    <source>
        <dbReference type="ARBA" id="ARBA00022701"/>
    </source>
</evidence>
<evidence type="ECO:0000256" key="2">
    <source>
        <dbReference type="ARBA" id="ARBA00022490"/>
    </source>
</evidence>
<dbReference type="Pfam" id="PF14609">
    <property type="entry name" value="GCP5-Mod21_N"/>
    <property type="match status" value="1"/>
</dbReference>
<dbReference type="GO" id="GO:0005874">
    <property type="term" value="C:microtubule"/>
    <property type="evidence" value="ECO:0007669"/>
    <property type="project" value="UniProtKB-KW"/>
</dbReference>
<dbReference type="GO" id="GO:0031122">
    <property type="term" value="P:cytoplasmic microtubule organization"/>
    <property type="evidence" value="ECO:0007669"/>
    <property type="project" value="TreeGrafter"/>
</dbReference>
<accession>A0A6A6PU85</accession>
<keyword evidence="11" id="KW-1185">Reference proteome</keyword>
<sequence>MTHATRNHELCQSLVRGITGLEKSHPNFKQISEQATKALRTTNHSRTNPFAVNSTLDGLVEKFGVLNKDGLADALQTRLTELPTESKWLPEMLSLLLLLSDRPAEKTNLEDLNNLIVPIEVQQELTWQEFLGDDALEEPEIWDDIERGYHSSGDEGSEDERDDTVSTAATSEPTEDLGALARLHLTPVDQTALRNVDETYAELNAISRDKSVPELAIIREVLSMLHGLPTWIFGTADPDGTVSVDSKLSLTQTSDPTLKDLLDVFRTIGSKLNYLRNWSQAEQSQHFVQTCQVAAMELVATFEESLTTLEKIYVSANAATIVSLLDVRREVERLARSAMRLSDIIRASTLPTNSSPFALLDLLLEEANVAQMAGDTVLFQSLSDVLLPSLTTYLKPLSTWIRTGVLLDPDRRSFMGESEAAEGIETAWYSRYTMRTFPDGTPYAPAFMQELSGRVFATGRSQALLSASNGGYDGTATQTYVKPKWRFKDEQLHQNYTIPFIQGLTASLEEWIDGNGGDCMPTLCKSLLFNHGVLQTLDSLNRVFCSADGAAFQAFAEALFWRIDQGLRWRDGFLITELVQSTLGLHEVDLVATLDDDSRETTVPTSSITSLSCINLDISFPWPMQSITQSTSPATWSKTLALLLQVYRAKCLLRGQLLDLRARPSHATPGLTSILYALQLRYLLMSTVDILHAHVTTTASQLCAKLRAALENAREVDEMADLWREHHKQMETSLLLAPGLRPIHDAVMDILVLCEHFTVIWDGVVDGSQAKGTPNAQESTVVLSNLRTSAQKSLSFVSAGLRSVSRAGGDSALEALAERLQWIQ</sequence>
<dbReference type="CDD" id="cd22572">
    <property type="entry name" value="GCP5_NTD"/>
    <property type="match status" value="1"/>
</dbReference>
<dbReference type="GO" id="GO:0051321">
    <property type="term" value="P:meiotic cell cycle"/>
    <property type="evidence" value="ECO:0007669"/>
    <property type="project" value="TreeGrafter"/>
</dbReference>
<evidence type="ECO:0000256" key="5">
    <source>
        <dbReference type="RuleBase" id="RU363050"/>
    </source>
</evidence>
<dbReference type="AlphaFoldDB" id="A0A6A6PU85"/>
<keyword evidence="4 5" id="KW-0206">Cytoskeleton</keyword>
<dbReference type="PANTHER" id="PTHR19302">
    <property type="entry name" value="GAMMA TUBULIN COMPLEX PROTEIN"/>
    <property type="match status" value="1"/>
</dbReference>
<feature type="domain" description="Gamma tubulin complex component protein N-terminal" evidence="9">
    <location>
        <begin position="218"/>
        <end position="514"/>
    </location>
</feature>